<organism evidence="1 2">
    <name type="scientific">Chitinophaga solisilvae</name>
    <dbReference type="NCBI Taxonomy" id="1233460"/>
    <lineage>
        <taxon>Bacteria</taxon>
        <taxon>Pseudomonadati</taxon>
        <taxon>Bacteroidota</taxon>
        <taxon>Chitinophagia</taxon>
        <taxon>Chitinophagales</taxon>
        <taxon>Chitinophagaceae</taxon>
        <taxon>Chitinophaga</taxon>
    </lineage>
</organism>
<dbReference type="EMBL" id="RIAR02000001">
    <property type="protein sequence ID" value="NSL88164.1"/>
    <property type="molecule type" value="Genomic_DNA"/>
</dbReference>
<dbReference type="AlphaFoldDB" id="A0A3S1CYW8"/>
<sequence length="125" mass="13690">MNKKTSFKGIAALTLVACLIMVLLISGIASARRITRTTCKPASGQVQDVKQGAPGIVVHLKNDPRIYFIRSTTIPGSNAATLERELAGKEVQLYISADWDPLDPFSSMKEIRRLQTGDHVIFSSF</sequence>
<evidence type="ECO:0000313" key="2">
    <source>
        <dbReference type="Proteomes" id="UP000281028"/>
    </source>
</evidence>
<accession>A0A3S1CYW8</accession>
<reference evidence="1" key="1">
    <citation type="submission" date="2020-05" db="EMBL/GenBank/DDBJ databases">
        <title>Chitinophaga laudate sp. nov., isolated from a tropical peat swamp.</title>
        <authorList>
            <person name="Goh C.B.S."/>
            <person name="Lee M.S."/>
            <person name="Parimannan S."/>
            <person name="Pasbakhsh P."/>
            <person name="Yule C.M."/>
            <person name="Rajandas H."/>
            <person name="Loke S."/>
            <person name="Croft L."/>
            <person name="Tan J.B.L."/>
        </authorList>
    </citation>
    <scope>NUCLEOTIDE SEQUENCE</scope>
    <source>
        <strain evidence="1">Mgbs1</strain>
    </source>
</reference>
<proteinExistence type="predicted"/>
<dbReference type="Proteomes" id="UP000281028">
    <property type="component" value="Unassembled WGS sequence"/>
</dbReference>
<evidence type="ECO:0000313" key="1">
    <source>
        <dbReference type="EMBL" id="NSL88164.1"/>
    </source>
</evidence>
<keyword evidence="2" id="KW-1185">Reference proteome</keyword>
<protein>
    <submittedName>
        <fullName evidence="1">Uncharacterized protein</fullName>
    </submittedName>
</protein>
<name>A0A3S1CYW8_9BACT</name>
<dbReference type="OrthoDB" id="674061at2"/>
<dbReference type="RefSeq" id="WP_127042675.1">
    <property type="nucleotide sequence ID" value="NZ_JAABOK010000002.1"/>
</dbReference>
<comment type="caution">
    <text evidence="1">The sequence shown here is derived from an EMBL/GenBank/DDBJ whole genome shotgun (WGS) entry which is preliminary data.</text>
</comment>
<gene>
    <name evidence="1" type="ORF">ECE50_015065</name>
</gene>